<dbReference type="GO" id="GO:0005829">
    <property type="term" value="C:cytosol"/>
    <property type="evidence" value="ECO:0007669"/>
    <property type="project" value="TreeGrafter"/>
</dbReference>
<dbReference type="PANTHER" id="PTHR10000:SF8">
    <property type="entry name" value="HAD SUPERFAMILY HYDROLASE-LIKE, TYPE 3"/>
    <property type="match status" value="1"/>
</dbReference>
<accession>W0FM55</accession>
<dbReference type="InterPro" id="IPR023214">
    <property type="entry name" value="HAD_sf"/>
</dbReference>
<dbReference type="GO" id="GO:0016791">
    <property type="term" value="F:phosphatase activity"/>
    <property type="evidence" value="ECO:0007669"/>
    <property type="project" value="UniProtKB-ARBA"/>
</dbReference>
<dbReference type="Gene3D" id="3.30.1240.10">
    <property type="match status" value="1"/>
</dbReference>
<proteinExistence type="predicted"/>
<name>W0FM55_9BACT</name>
<protein>
    <submittedName>
        <fullName evidence="1">HAD-superfamily hydrolase, subfamily IIB</fullName>
    </submittedName>
</protein>
<dbReference type="GO" id="GO:0000287">
    <property type="term" value="F:magnesium ion binding"/>
    <property type="evidence" value="ECO:0007669"/>
    <property type="project" value="TreeGrafter"/>
</dbReference>
<dbReference type="Pfam" id="PF08282">
    <property type="entry name" value="Hydrolase_3"/>
    <property type="match status" value="1"/>
</dbReference>
<dbReference type="InterPro" id="IPR006379">
    <property type="entry name" value="HAD-SF_hydro_IIB"/>
</dbReference>
<keyword evidence="1" id="KW-0378">Hydrolase</keyword>
<dbReference type="NCBIfam" id="TIGR01484">
    <property type="entry name" value="HAD-SF-IIB"/>
    <property type="match status" value="1"/>
</dbReference>
<dbReference type="SUPFAM" id="SSF56784">
    <property type="entry name" value="HAD-like"/>
    <property type="match status" value="1"/>
</dbReference>
<dbReference type="Gene3D" id="3.40.50.1000">
    <property type="entry name" value="HAD superfamily/HAD-like"/>
    <property type="match status" value="1"/>
</dbReference>
<reference evidence="1" key="1">
    <citation type="journal article" date="2013" name="PLoS ONE">
        <title>Metagenomic insights into the carbohydrate-active enzymes carried by the microorganisms adhering to solid digesta in the rumen of cows.</title>
        <authorList>
            <person name="Wang L."/>
            <person name="Hatem A."/>
            <person name="Catalyurek U.V."/>
            <person name="Morrison M."/>
            <person name="Yu Z."/>
        </authorList>
    </citation>
    <scope>NUCLEOTIDE SEQUENCE</scope>
</reference>
<dbReference type="InterPro" id="IPR036412">
    <property type="entry name" value="HAD-like_sf"/>
</dbReference>
<organism evidence="1">
    <name type="scientific">uncultured bacterium Contigcl_1738</name>
    <dbReference type="NCBI Taxonomy" id="1393655"/>
    <lineage>
        <taxon>Bacteria</taxon>
        <taxon>environmental samples</taxon>
    </lineage>
</organism>
<dbReference type="EMBL" id="KC246863">
    <property type="protein sequence ID" value="AHF26036.1"/>
    <property type="molecule type" value="Genomic_DNA"/>
</dbReference>
<evidence type="ECO:0000313" key="1">
    <source>
        <dbReference type="EMBL" id="AHF26036.1"/>
    </source>
</evidence>
<dbReference type="AlphaFoldDB" id="W0FM55"/>
<dbReference type="PANTHER" id="PTHR10000">
    <property type="entry name" value="PHOSPHOSERINE PHOSPHATASE"/>
    <property type="match status" value="1"/>
</dbReference>
<sequence>MIEKITAVIADVDGTINIKGSALMPKTLAAINALHERGILFGTASGRPLDHRSLDKAKQWGLDFEFDMAIGMNGGDLWDANHEGIEHMMLLDKEYIDDICSFMWPLDCNVIVYENAYDHVLVKRIDKQLQQSIYRNGSIVEVVEPEVMAQKDTGKIEVQYEPELDEEIMAVVNANPSVHWDSVRTFPGTVEFVKPGLDKGVALRRYSERNGIPLSEIMTFGDMDNDIALLREAGWGVCMQNGCDAAKAVADAVTEYGVTEDGMGRYLERYVLV</sequence>